<dbReference type="EMBL" id="MU006561">
    <property type="protein sequence ID" value="KAF2752250.1"/>
    <property type="molecule type" value="Genomic_DNA"/>
</dbReference>
<evidence type="ECO:0000256" key="1">
    <source>
        <dbReference type="SAM" id="MobiDB-lite"/>
    </source>
</evidence>
<accession>A0A6A6VRP8</accession>
<feature type="compositionally biased region" description="Basic and acidic residues" evidence="1">
    <location>
        <begin position="1"/>
        <end position="10"/>
    </location>
</feature>
<evidence type="ECO:0000313" key="2">
    <source>
        <dbReference type="EMBL" id="KAF2752250.1"/>
    </source>
</evidence>
<gene>
    <name evidence="2" type="ORF">M011DRAFT_19474</name>
</gene>
<evidence type="ECO:0000313" key="3">
    <source>
        <dbReference type="Proteomes" id="UP000799440"/>
    </source>
</evidence>
<reference evidence="2" key="1">
    <citation type="journal article" date="2020" name="Stud. Mycol.">
        <title>101 Dothideomycetes genomes: a test case for predicting lifestyles and emergence of pathogens.</title>
        <authorList>
            <person name="Haridas S."/>
            <person name="Albert R."/>
            <person name="Binder M."/>
            <person name="Bloem J."/>
            <person name="Labutti K."/>
            <person name="Salamov A."/>
            <person name="Andreopoulos B."/>
            <person name="Baker S."/>
            <person name="Barry K."/>
            <person name="Bills G."/>
            <person name="Bluhm B."/>
            <person name="Cannon C."/>
            <person name="Castanera R."/>
            <person name="Culley D."/>
            <person name="Daum C."/>
            <person name="Ezra D."/>
            <person name="Gonzalez J."/>
            <person name="Henrissat B."/>
            <person name="Kuo A."/>
            <person name="Liang C."/>
            <person name="Lipzen A."/>
            <person name="Lutzoni F."/>
            <person name="Magnuson J."/>
            <person name="Mondo S."/>
            <person name="Nolan M."/>
            <person name="Ohm R."/>
            <person name="Pangilinan J."/>
            <person name="Park H.-J."/>
            <person name="Ramirez L."/>
            <person name="Alfaro M."/>
            <person name="Sun H."/>
            <person name="Tritt A."/>
            <person name="Yoshinaga Y."/>
            <person name="Zwiers L.-H."/>
            <person name="Turgeon B."/>
            <person name="Goodwin S."/>
            <person name="Spatafora J."/>
            <person name="Crous P."/>
            <person name="Grigoriev I."/>
        </authorList>
    </citation>
    <scope>NUCLEOTIDE SEQUENCE</scope>
    <source>
        <strain evidence="2">CBS 119925</strain>
    </source>
</reference>
<protein>
    <submittedName>
        <fullName evidence="2">Uncharacterized protein</fullName>
    </submittedName>
</protein>
<organism evidence="2 3">
    <name type="scientific">Sporormia fimetaria CBS 119925</name>
    <dbReference type="NCBI Taxonomy" id="1340428"/>
    <lineage>
        <taxon>Eukaryota</taxon>
        <taxon>Fungi</taxon>
        <taxon>Dikarya</taxon>
        <taxon>Ascomycota</taxon>
        <taxon>Pezizomycotina</taxon>
        <taxon>Dothideomycetes</taxon>
        <taxon>Pleosporomycetidae</taxon>
        <taxon>Pleosporales</taxon>
        <taxon>Sporormiaceae</taxon>
        <taxon>Sporormia</taxon>
    </lineage>
</organism>
<dbReference type="Proteomes" id="UP000799440">
    <property type="component" value="Unassembled WGS sequence"/>
</dbReference>
<feature type="region of interest" description="Disordered" evidence="1">
    <location>
        <begin position="109"/>
        <end position="132"/>
    </location>
</feature>
<feature type="compositionally biased region" description="Polar residues" evidence="1">
    <location>
        <begin position="22"/>
        <end position="41"/>
    </location>
</feature>
<keyword evidence="3" id="KW-1185">Reference proteome</keyword>
<feature type="region of interest" description="Disordered" evidence="1">
    <location>
        <begin position="1"/>
        <end position="41"/>
    </location>
</feature>
<name>A0A6A6VRP8_9PLEO</name>
<sequence>MKDDPNRARDSLSATWKHRTDLSASRSGHGPSQTASVPTSRVHSYFRPAKHASIWGSLGWLRKAGAPLSPQLWQLELSEQLCAARPFAEWAWRRPATSCGRLRALHEAERTPRQRRGRRGDDAAGLGRSLWSFSPESDGDMAIFRQRRESIA</sequence>
<proteinExistence type="predicted"/>
<dbReference type="AlphaFoldDB" id="A0A6A6VRP8"/>